<evidence type="ECO:0008006" key="4">
    <source>
        <dbReference type="Google" id="ProtNLM"/>
    </source>
</evidence>
<dbReference type="RefSeq" id="WP_084380161.1">
    <property type="nucleotide sequence ID" value="NZ_CP018866.1"/>
</dbReference>
<sequence>MFKFFFQLGVAMMILLFSTFVSWYEGSAIIDHPWEWEYSTPFTQLNGEIQNGNQISQLDYFVYAAKFHPTFPLVMLISFLYLLILVSFQVLNTKHFIYFLSFVAASLFFLSYLVSNSSTIGGNVFFYFSMLTGIVCIATTICMKFLGSKRETTA</sequence>
<gene>
    <name evidence="2" type="ORF">BC6307_08580</name>
</gene>
<feature type="transmembrane region" description="Helical" evidence="1">
    <location>
        <begin position="126"/>
        <end position="146"/>
    </location>
</feature>
<dbReference type="EMBL" id="CP018866">
    <property type="protein sequence ID" value="AST91329.1"/>
    <property type="molecule type" value="Genomic_DNA"/>
</dbReference>
<keyword evidence="1" id="KW-0472">Membrane</keyword>
<evidence type="ECO:0000256" key="1">
    <source>
        <dbReference type="SAM" id="Phobius"/>
    </source>
</evidence>
<keyword evidence="1" id="KW-0812">Transmembrane</keyword>
<dbReference type="Pfam" id="PF14154">
    <property type="entry name" value="DUF4306"/>
    <property type="match status" value="1"/>
</dbReference>
<feature type="transmembrane region" description="Helical" evidence="1">
    <location>
        <begin position="5"/>
        <end position="24"/>
    </location>
</feature>
<dbReference type="Proteomes" id="UP000215224">
    <property type="component" value="Chromosome"/>
</dbReference>
<keyword evidence="1" id="KW-1133">Transmembrane helix</keyword>
<feature type="transmembrane region" description="Helical" evidence="1">
    <location>
        <begin position="70"/>
        <end position="88"/>
    </location>
</feature>
<dbReference type="STRING" id="1314751.GCA_001591425_00570"/>
<dbReference type="InterPro" id="IPR025440">
    <property type="entry name" value="DUF4306"/>
</dbReference>
<name>A0A223KPE6_9BACI</name>
<dbReference type="KEGG" id="bcoh:BC6307_08580"/>
<reference evidence="2 3" key="1">
    <citation type="submission" date="2016-12" db="EMBL/GenBank/DDBJ databases">
        <title>The whole genome sequencing and assembly of Bacillus cohnii DSM 6307T strain.</title>
        <authorList>
            <person name="Lee Y.-J."/>
            <person name="Yi H."/>
            <person name="Bahn Y.-S."/>
            <person name="Kim J.F."/>
            <person name="Lee D.-W."/>
        </authorList>
    </citation>
    <scope>NUCLEOTIDE SEQUENCE [LARGE SCALE GENOMIC DNA]</scope>
    <source>
        <strain evidence="2 3">DSM 6307</strain>
    </source>
</reference>
<keyword evidence="3" id="KW-1185">Reference proteome</keyword>
<feature type="transmembrane region" description="Helical" evidence="1">
    <location>
        <begin position="95"/>
        <end position="114"/>
    </location>
</feature>
<evidence type="ECO:0000313" key="3">
    <source>
        <dbReference type="Proteomes" id="UP000215224"/>
    </source>
</evidence>
<dbReference type="AlphaFoldDB" id="A0A223KPE6"/>
<organism evidence="2 3">
    <name type="scientific">Sutcliffiella cohnii</name>
    <dbReference type="NCBI Taxonomy" id="33932"/>
    <lineage>
        <taxon>Bacteria</taxon>
        <taxon>Bacillati</taxon>
        <taxon>Bacillota</taxon>
        <taxon>Bacilli</taxon>
        <taxon>Bacillales</taxon>
        <taxon>Bacillaceae</taxon>
        <taxon>Sutcliffiella</taxon>
    </lineage>
</organism>
<proteinExistence type="predicted"/>
<evidence type="ECO:0000313" key="2">
    <source>
        <dbReference type="EMBL" id="AST91329.1"/>
    </source>
</evidence>
<accession>A0A223KPE6</accession>
<protein>
    <recommendedName>
        <fullName evidence="4">DUF4306 domain-containing protein</fullName>
    </recommendedName>
</protein>